<dbReference type="GO" id="GO:0003724">
    <property type="term" value="F:RNA helicase activity"/>
    <property type="evidence" value="ECO:0007669"/>
    <property type="project" value="InterPro"/>
</dbReference>
<feature type="compositionally biased region" description="Basic and acidic residues" evidence="8">
    <location>
        <begin position="398"/>
        <end position="422"/>
    </location>
</feature>
<dbReference type="SMART" id="SM00490">
    <property type="entry name" value="HELICc"/>
    <property type="match status" value="1"/>
</dbReference>
<dbReference type="SMART" id="SM00487">
    <property type="entry name" value="DEXDc"/>
    <property type="match status" value="1"/>
</dbReference>
<name>A0A5E4PK16_9COXI</name>
<feature type="compositionally biased region" description="Polar residues" evidence="8">
    <location>
        <begin position="540"/>
        <end position="553"/>
    </location>
</feature>
<evidence type="ECO:0000256" key="8">
    <source>
        <dbReference type="SAM" id="MobiDB-lite"/>
    </source>
</evidence>
<dbReference type="SUPFAM" id="SSF52540">
    <property type="entry name" value="P-loop containing nucleoside triphosphate hydrolases"/>
    <property type="match status" value="2"/>
</dbReference>
<keyword evidence="13" id="KW-1185">Reference proteome</keyword>
<evidence type="ECO:0000256" key="6">
    <source>
        <dbReference type="PROSITE-ProRule" id="PRU00552"/>
    </source>
</evidence>
<dbReference type="InterPro" id="IPR014001">
    <property type="entry name" value="Helicase_ATP-bd"/>
</dbReference>
<dbReference type="GO" id="GO:0005524">
    <property type="term" value="F:ATP binding"/>
    <property type="evidence" value="ECO:0007669"/>
    <property type="project" value="UniProtKB-KW"/>
</dbReference>
<dbReference type="PROSITE" id="PS00039">
    <property type="entry name" value="DEAD_ATP_HELICASE"/>
    <property type="match status" value="1"/>
</dbReference>
<evidence type="ECO:0000313" key="13">
    <source>
        <dbReference type="Proteomes" id="UP000324194"/>
    </source>
</evidence>
<keyword evidence="4 7" id="KW-0067">ATP-binding</keyword>
<evidence type="ECO:0000256" key="3">
    <source>
        <dbReference type="ARBA" id="ARBA00022806"/>
    </source>
</evidence>
<accession>A0A5E4PK16</accession>
<feature type="compositionally biased region" description="Basic residues" evidence="8">
    <location>
        <begin position="528"/>
        <end position="539"/>
    </location>
</feature>
<keyword evidence="2 7" id="KW-0378">Hydrolase</keyword>
<evidence type="ECO:0000259" key="9">
    <source>
        <dbReference type="PROSITE" id="PS51192"/>
    </source>
</evidence>
<feature type="domain" description="DEAD-box RNA helicase Q" evidence="11">
    <location>
        <begin position="2"/>
        <end position="30"/>
    </location>
</feature>
<proteinExistence type="inferred from homology"/>
<dbReference type="GO" id="GO:0005829">
    <property type="term" value="C:cytosol"/>
    <property type="evidence" value="ECO:0007669"/>
    <property type="project" value="TreeGrafter"/>
</dbReference>
<dbReference type="InterPro" id="IPR050079">
    <property type="entry name" value="DEAD_box_RNA_helicase"/>
</dbReference>
<dbReference type="PANTHER" id="PTHR47959">
    <property type="entry name" value="ATP-DEPENDENT RNA HELICASE RHLE-RELATED"/>
    <property type="match status" value="1"/>
</dbReference>
<dbReference type="InterPro" id="IPR000629">
    <property type="entry name" value="RNA-helicase_DEAD-box_CS"/>
</dbReference>
<organism evidence="12 13">
    <name type="scientific">Aquicella siphonis</name>
    <dbReference type="NCBI Taxonomy" id="254247"/>
    <lineage>
        <taxon>Bacteria</taxon>
        <taxon>Pseudomonadati</taxon>
        <taxon>Pseudomonadota</taxon>
        <taxon>Gammaproteobacteria</taxon>
        <taxon>Legionellales</taxon>
        <taxon>Coxiellaceae</taxon>
        <taxon>Aquicella</taxon>
    </lineage>
</organism>
<dbReference type="GO" id="GO:0016787">
    <property type="term" value="F:hydrolase activity"/>
    <property type="evidence" value="ECO:0007669"/>
    <property type="project" value="UniProtKB-KW"/>
</dbReference>
<keyword evidence="3 7" id="KW-0347">Helicase</keyword>
<reference evidence="12 13" key="1">
    <citation type="submission" date="2019-08" db="EMBL/GenBank/DDBJ databases">
        <authorList>
            <person name="Guy L."/>
        </authorList>
    </citation>
    <scope>NUCLEOTIDE SEQUENCE [LARGE SCALE GENOMIC DNA]</scope>
    <source>
        <strain evidence="12 13">SGT-108</strain>
    </source>
</reference>
<evidence type="ECO:0000313" key="12">
    <source>
        <dbReference type="EMBL" id="VVC76838.1"/>
    </source>
</evidence>
<evidence type="ECO:0000256" key="1">
    <source>
        <dbReference type="ARBA" id="ARBA00022741"/>
    </source>
</evidence>
<feature type="compositionally biased region" description="Basic and acidic residues" evidence="8">
    <location>
        <begin position="461"/>
        <end position="484"/>
    </location>
</feature>
<feature type="compositionally biased region" description="Basic and acidic residues" evidence="8">
    <location>
        <begin position="518"/>
        <end position="527"/>
    </location>
</feature>
<sequence length="553" mass="62379">MNSFSDFNFNSDIYKAISICGYTRPTPVQSQSIPFVMKGKDVVVSAQTGTGKTASFVLPALQRLSQQGPSKKTRVLILTPTRELASQITKAASLYGKFMRFNIVSLVGGMPYHHQIKDLARGADILVATPGRLLDHLEQKRVDLSQVEMLVLDEADRMLDMGFIDDVQYIAKLTPAKRQTLLFSATLDNKLMNAVKHLLKNPERIDLSHEKLAAPQIRQEMYKANNPQHKNRLLKHFLNDANIFKAIIFSATKINADKLANQLRDEGFAAAALHGDLRQNVRNRTLEQLRRGKIQFLVATDVAARGIDVSDITHVFNYDLPRFCEDYVHRIGRTGRAGKTGVAISFVLPSDARHLQSIERYLGQRIKLMQNIDAGDSSAPKKHSVNSHEILTLPHNKVRAEKHMAPAKQHRQDRNFQARQDDGQNEGYHSGHKHKPGVTYKTSKKDKQSKSHKTARPFASKNEKNRSKAGGSKKDPYEQYEPRKGYSHKKPYSPGKKDAHDADTRKPLNSEMPHSRKNREGKNDTSSRFKKKPHGKSRRTSNYSAAGNNQKRS</sequence>
<dbReference type="PROSITE" id="PS51195">
    <property type="entry name" value="Q_MOTIF"/>
    <property type="match status" value="1"/>
</dbReference>
<comment type="similarity">
    <text evidence="5 7">Belongs to the DEAD box helicase family.</text>
</comment>
<keyword evidence="1 7" id="KW-0547">Nucleotide-binding</keyword>
<dbReference type="PANTHER" id="PTHR47959:SF17">
    <property type="entry name" value="ATP-DEPENDENT RNA HELICASE DEAD BOX FAMILY"/>
    <property type="match status" value="1"/>
</dbReference>
<dbReference type="EMBL" id="LR699119">
    <property type="protein sequence ID" value="VVC76838.1"/>
    <property type="molecule type" value="Genomic_DNA"/>
</dbReference>
<feature type="short sequence motif" description="Q motif" evidence="6">
    <location>
        <begin position="2"/>
        <end position="30"/>
    </location>
</feature>
<evidence type="ECO:0000256" key="5">
    <source>
        <dbReference type="ARBA" id="ARBA00038437"/>
    </source>
</evidence>
<dbReference type="RefSeq" id="WP_197737317.1">
    <property type="nucleotide sequence ID" value="NZ_LR699119.1"/>
</dbReference>
<dbReference type="InterPro" id="IPR011545">
    <property type="entry name" value="DEAD/DEAH_box_helicase_dom"/>
</dbReference>
<dbReference type="InterPro" id="IPR001650">
    <property type="entry name" value="Helicase_C-like"/>
</dbReference>
<dbReference type="InterPro" id="IPR014014">
    <property type="entry name" value="RNA_helicase_DEAD_Q_motif"/>
</dbReference>
<dbReference type="Proteomes" id="UP000324194">
    <property type="component" value="Chromosome 1"/>
</dbReference>
<dbReference type="Pfam" id="PF00270">
    <property type="entry name" value="DEAD"/>
    <property type="match status" value="1"/>
</dbReference>
<dbReference type="CDD" id="cd18787">
    <property type="entry name" value="SF2_C_DEAD"/>
    <property type="match status" value="1"/>
</dbReference>
<dbReference type="PROSITE" id="PS51194">
    <property type="entry name" value="HELICASE_CTER"/>
    <property type="match status" value="1"/>
</dbReference>
<evidence type="ECO:0000259" key="11">
    <source>
        <dbReference type="PROSITE" id="PS51195"/>
    </source>
</evidence>
<dbReference type="InterPro" id="IPR027417">
    <property type="entry name" value="P-loop_NTPase"/>
</dbReference>
<feature type="compositionally biased region" description="Basic and acidic residues" evidence="8">
    <location>
        <begin position="495"/>
        <end position="508"/>
    </location>
</feature>
<dbReference type="CDD" id="cd00268">
    <property type="entry name" value="DEADc"/>
    <property type="match status" value="1"/>
</dbReference>
<feature type="domain" description="Helicase C-terminal" evidence="10">
    <location>
        <begin position="233"/>
        <end position="380"/>
    </location>
</feature>
<feature type="domain" description="Helicase ATP-binding" evidence="9">
    <location>
        <begin position="33"/>
        <end position="205"/>
    </location>
</feature>
<protein>
    <submittedName>
        <fullName evidence="12">ATP-dependent RNA helicase RhlE</fullName>
    </submittedName>
</protein>
<feature type="region of interest" description="Disordered" evidence="8">
    <location>
        <begin position="391"/>
        <end position="553"/>
    </location>
</feature>
<evidence type="ECO:0000256" key="4">
    <source>
        <dbReference type="ARBA" id="ARBA00022840"/>
    </source>
</evidence>
<dbReference type="KEGG" id="asip:AQUSIP_21650"/>
<dbReference type="GO" id="GO:0003676">
    <property type="term" value="F:nucleic acid binding"/>
    <property type="evidence" value="ECO:0007669"/>
    <property type="project" value="InterPro"/>
</dbReference>
<dbReference type="InterPro" id="IPR044742">
    <property type="entry name" value="DEAD/DEAH_RhlB"/>
</dbReference>
<evidence type="ECO:0000256" key="7">
    <source>
        <dbReference type="RuleBase" id="RU000492"/>
    </source>
</evidence>
<dbReference type="PROSITE" id="PS51192">
    <property type="entry name" value="HELICASE_ATP_BIND_1"/>
    <property type="match status" value="1"/>
</dbReference>
<evidence type="ECO:0000256" key="2">
    <source>
        <dbReference type="ARBA" id="ARBA00022801"/>
    </source>
</evidence>
<dbReference type="Pfam" id="PF00271">
    <property type="entry name" value="Helicase_C"/>
    <property type="match status" value="1"/>
</dbReference>
<dbReference type="Gene3D" id="3.40.50.300">
    <property type="entry name" value="P-loop containing nucleotide triphosphate hydrolases"/>
    <property type="match status" value="2"/>
</dbReference>
<dbReference type="AlphaFoldDB" id="A0A5E4PK16"/>
<gene>
    <name evidence="12" type="primary">rhlE_1</name>
    <name evidence="12" type="ORF">AQUSIP_21650</name>
</gene>
<evidence type="ECO:0000259" key="10">
    <source>
        <dbReference type="PROSITE" id="PS51194"/>
    </source>
</evidence>